<dbReference type="PROSITE" id="PS51257">
    <property type="entry name" value="PROKAR_LIPOPROTEIN"/>
    <property type="match status" value="1"/>
</dbReference>
<evidence type="ECO:0000313" key="6">
    <source>
        <dbReference type="EMBL" id="KRT94344.1"/>
    </source>
</evidence>
<dbReference type="Proteomes" id="UP000036168">
    <property type="component" value="Unassembled WGS sequence"/>
</dbReference>
<evidence type="ECO:0000256" key="2">
    <source>
        <dbReference type="ARBA" id="ARBA00022729"/>
    </source>
</evidence>
<accession>A0A0J6EL64</accession>
<gene>
    <name evidence="6" type="ORF">AB447_203395</name>
    <name evidence="7" type="ORF">P8828_13705</name>
</gene>
<sequence>MKKLAGLLLSLLLAVGVLAGCGSAKAPEEPQNKQEKTAEAFPVTMKDASGQEIKIEKEPKRIVSLMPSNTEITYALGLGKKVVGVTKNDTYPEEVKKVEQVGDMNFSVEKVIALKPDLVLAHASAMQSAEEGLKQLRDAGITVVTVNDAASFKETYQSIEMIGKATGANRKAEELVKSMKSDLAAMKEKAESIPEKEEKTVFVEVSPAPDVYTTGKGTFMNEMLEAIHAKNAASAQEGWVKMTEESVIKLNPDAIVTTNGPSSVKDIKKRSGWSGIKAVKNLEVYDVDPDLVTRPGPRLIKGVEELAEKIYPDVFKK</sequence>
<dbReference type="PATRIC" id="fig|1664069.3.peg.4936"/>
<evidence type="ECO:0000256" key="4">
    <source>
        <dbReference type="SAM" id="SignalP"/>
    </source>
</evidence>
<evidence type="ECO:0000313" key="8">
    <source>
        <dbReference type="Proteomes" id="UP000036168"/>
    </source>
</evidence>
<dbReference type="Pfam" id="PF01497">
    <property type="entry name" value="Peripla_BP_2"/>
    <property type="match status" value="1"/>
</dbReference>
<feature type="region of interest" description="Disordered" evidence="3">
    <location>
        <begin position="24"/>
        <end position="43"/>
    </location>
</feature>
<accession>A0A0J6EF79</accession>
<proteinExistence type="inferred from homology"/>
<dbReference type="RefSeq" id="WP_048353256.1">
    <property type="nucleotide sequence ID" value="NZ_CP023481.1"/>
</dbReference>
<feature type="compositionally biased region" description="Basic and acidic residues" evidence="3">
    <location>
        <begin position="26"/>
        <end position="38"/>
    </location>
</feature>
<dbReference type="Gene3D" id="3.40.50.1980">
    <property type="entry name" value="Nitrogenase molybdenum iron protein domain"/>
    <property type="match status" value="2"/>
</dbReference>
<dbReference type="AlphaFoldDB" id="A0A0J6EF79"/>
<dbReference type="EMBL" id="LECW02000012">
    <property type="protein sequence ID" value="KRT94344.1"/>
    <property type="molecule type" value="Genomic_DNA"/>
</dbReference>
<organism evidence="6 8">
    <name type="scientific">Bacillus glycinifermentans</name>
    <dbReference type="NCBI Taxonomy" id="1664069"/>
    <lineage>
        <taxon>Bacteria</taxon>
        <taxon>Bacillati</taxon>
        <taxon>Bacillota</taxon>
        <taxon>Bacilli</taxon>
        <taxon>Bacillales</taxon>
        <taxon>Bacillaceae</taxon>
        <taxon>Bacillus</taxon>
    </lineage>
</organism>
<evidence type="ECO:0000313" key="7">
    <source>
        <dbReference type="EMBL" id="MEC0485875.1"/>
    </source>
</evidence>
<dbReference type="PANTHER" id="PTHR30535">
    <property type="entry name" value="VITAMIN B12-BINDING PROTEIN"/>
    <property type="match status" value="1"/>
</dbReference>
<name>A0A0J6EF79_9BACI</name>
<evidence type="ECO:0000256" key="1">
    <source>
        <dbReference type="ARBA" id="ARBA00008814"/>
    </source>
</evidence>
<dbReference type="CDD" id="cd01143">
    <property type="entry name" value="YvrC"/>
    <property type="match status" value="1"/>
</dbReference>
<dbReference type="STRING" id="1664069.BGLY_3897"/>
<protein>
    <submittedName>
        <fullName evidence="6 7">ABC transporter substrate-binding protein</fullName>
    </submittedName>
</protein>
<dbReference type="InterPro" id="IPR054828">
    <property type="entry name" value="Vit_B12_bind_prot"/>
</dbReference>
<feature type="domain" description="Fe/B12 periplasmic-binding" evidence="5">
    <location>
        <begin position="61"/>
        <end position="314"/>
    </location>
</feature>
<dbReference type="OrthoDB" id="9816357at2"/>
<dbReference type="InterPro" id="IPR050902">
    <property type="entry name" value="ABC_Transporter_SBP"/>
</dbReference>
<comment type="caution">
    <text evidence="6">The sequence shown here is derived from an EMBL/GenBank/DDBJ whole genome shotgun (WGS) entry which is preliminary data.</text>
</comment>
<dbReference type="InterPro" id="IPR002491">
    <property type="entry name" value="ABC_transptr_periplasmic_BD"/>
</dbReference>
<dbReference type="SUPFAM" id="SSF53807">
    <property type="entry name" value="Helical backbone' metal receptor"/>
    <property type="match status" value="1"/>
</dbReference>
<evidence type="ECO:0000259" key="5">
    <source>
        <dbReference type="PROSITE" id="PS50983"/>
    </source>
</evidence>
<dbReference type="PANTHER" id="PTHR30535:SF34">
    <property type="entry name" value="MOLYBDATE-BINDING PROTEIN MOLA"/>
    <property type="match status" value="1"/>
</dbReference>
<dbReference type="GO" id="GO:0071281">
    <property type="term" value="P:cellular response to iron ion"/>
    <property type="evidence" value="ECO:0007669"/>
    <property type="project" value="TreeGrafter"/>
</dbReference>
<evidence type="ECO:0000256" key="3">
    <source>
        <dbReference type="SAM" id="MobiDB-lite"/>
    </source>
</evidence>
<feature type="chain" id="PRO_5043568054" evidence="4">
    <location>
        <begin position="20"/>
        <end position="317"/>
    </location>
</feature>
<evidence type="ECO:0000313" key="9">
    <source>
        <dbReference type="Proteomes" id="UP001341297"/>
    </source>
</evidence>
<dbReference type="NCBIfam" id="NF038402">
    <property type="entry name" value="TroA_like"/>
    <property type="match status" value="1"/>
</dbReference>
<keyword evidence="9" id="KW-1185">Reference proteome</keyword>
<reference evidence="6" key="2">
    <citation type="submission" date="2015-10" db="EMBL/GenBank/DDBJ databases">
        <authorList>
            <person name="Gilbert D.G."/>
        </authorList>
    </citation>
    <scope>NUCLEOTIDE SEQUENCE</scope>
    <source>
        <strain evidence="6">GO-13</strain>
    </source>
</reference>
<dbReference type="FunFam" id="3.40.50.1980:FF:000035">
    <property type="entry name" value="Iron ABC transporter substrate-binding protein"/>
    <property type="match status" value="1"/>
</dbReference>
<reference evidence="6 8" key="1">
    <citation type="journal article" date="2015" name="Int. J. Syst. Evol. Microbiol.">
        <title>Bacillus glycinifermentans sp. nov., isolated from fermented soybean paste.</title>
        <authorList>
            <person name="Kim S.J."/>
            <person name="Dunlap C.A."/>
            <person name="Kwon S.W."/>
            <person name="Rooney A.P."/>
        </authorList>
    </citation>
    <scope>NUCLEOTIDE SEQUENCE [LARGE SCALE GENOMIC DNA]</scope>
    <source>
        <strain evidence="6 8">GO-13</strain>
    </source>
</reference>
<dbReference type="Proteomes" id="UP001341297">
    <property type="component" value="Unassembled WGS sequence"/>
</dbReference>
<dbReference type="PROSITE" id="PS50983">
    <property type="entry name" value="FE_B12_PBP"/>
    <property type="match status" value="1"/>
</dbReference>
<comment type="similarity">
    <text evidence="1">Belongs to the bacterial solute-binding protein 8 family.</text>
</comment>
<reference evidence="7 9" key="3">
    <citation type="submission" date="2023-03" db="EMBL/GenBank/DDBJ databases">
        <title>Agriculturally important microbes genome sequencing.</title>
        <authorList>
            <person name="Dunlap C."/>
        </authorList>
    </citation>
    <scope>NUCLEOTIDE SEQUENCE [LARGE SCALE GENOMIC DNA]</scope>
    <source>
        <strain evidence="7 9">CBP-3203</strain>
    </source>
</reference>
<keyword evidence="2 4" id="KW-0732">Signal</keyword>
<dbReference type="EMBL" id="JARRTL010000011">
    <property type="protein sequence ID" value="MEC0485875.1"/>
    <property type="molecule type" value="Genomic_DNA"/>
</dbReference>
<feature type="signal peptide" evidence="4">
    <location>
        <begin position="1"/>
        <end position="19"/>
    </location>
</feature>